<dbReference type="EMBL" id="RWJF01000001">
    <property type="protein sequence ID" value="RST29878.1"/>
    <property type="molecule type" value="Genomic_DNA"/>
</dbReference>
<accession>A0A429V7E9</accession>
<evidence type="ECO:0000313" key="2">
    <source>
        <dbReference type="Proteomes" id="UP000274661"/>
    </source>
</evidence>
<sequence length="170" mass="17949">MDIRITKGERSDRLDAVRPDGSRLSFEFPKKGPVPHDAVHLLVERAFGFGQGFWGLVAAGRSPGAVGEMAKAGGHASAKRAAEPDPAIVPVVQAERIVEAFEADLWSGSSGDVAGIAAMARSGCEASLVPVPLLPLDTLEQVRRELAGFQQAWAALPTGEGVDLRWETPA</sequence>
<comment type="caution">
    <text evidence="1">The sequence shown here is derived from an EMBL/GenBank/DDBJ whole genome shotgun (WGS) entry which is preliminary data.</text>
</comment>
<dbReference type="Proteomes" id="UP000274661">
    <property type="component" value="Unassembled WGS sequence"/>
</dbReference>
<name>A0A429V7E9_9SPHN</name>
<dbReference type="AlphaFoldDB" id="A0A429V7E9"/>
<keyword evidence="2" id="KW-1185">Reference proteome</keyword>
<gene>
    <name evidence="1" type="ORF">HMF7854_02860</name>
</gene>
<protein>
    <submittedName>
        <fullName evidence="1">Uncharacterized protein</fullName>
    </submittedName>
</protein>
<evidence type="ECO:0000313" key="1">
    <source>
        <dbReference type="EMBL" id="RST29878.1"/>
    </source>
</evidence>
<proteinExistence type="predicted"/>
<dbReference type="OrthoDB" id="583519at2"/>
<dbReference type="RefSeq" id="WP_126717716.1">
    <property type="nucleotide sequence ID" value="NZ_RWJF01000001.1"/>
</dbReference>
<reference evidence="1 2" key="1">
    <citation type="submission" date="2018-12" db="EMBL/GenBank/DDBJ databases">
        <title>Sphingomonas sp. HMF7854 Genome sequencing and assembly.</title>
        <authorList>
            <person name="Cha I."/>
            <person name="Kang H."/>
            <person name="Kim H."/>
            <person name="Kang J."/>
            <person name="Joh K."/>
        </authorList>
    </citation>
    <scope>NUCLEOTIDE SEQUENCE [LARGE SCALE GENOMIC DNA]</scope>
    <source>
        <strain evidence="1 2">HMF7854</strain>
    </source>
</reference>
<organism evidence="1 2">
    <name type="scientific">Sphingomonas ginkgonis</name>
    <dbReference type="NCBI Taxonomy" id="2315330"/>
    <lineage>
        <taxon>Bacteria</taxon>
        <taxon>Pseudomonadati</taxon>
        <taxon>Pseudomonadota</taxon>
        <taxon>Alphaproteobacteria</taxon>
        <taxon>Sphingomonadales</taxon>
        <taxon>Sphingomonadaceae</taxon>
        <taxon>Sphingomonas</taxon>
    </lineage>
</organism>